<sequence length="139" mass="14439">MSATSELDKLNKAASSSGSSEVTKPVASPFDDIKERPSSAAGVESSPAITDETDEEKMPDEKVLKPVEAAETPAPKEAPEPVELPAPKEAPDSVKLPPEPEPSASESIPEAAHAPKKAPVPVELHSEQSGSIPEATRSP</sequence>
<gene>
    <name evidence="2" type="ORF">L596_021560</name>
</gene>
<reference evidence="2 3" key="2">
    <citation type="journal article" date="2019" name="G3 (Bethesda)">
        <title>Hybrid Assembly of the Genome of the Entomopathogenic Nematode Steinernema carpocapsae Identifies the X-Chromosome.</title>
        <authorList>
            <person name="Serra L."/>
            <person name="Macchietto M."/>
            <person name="Macias-Munoz A."/>
            <person name="McGill C.J."/>
            <person name="Rodriguez I.M."/>
            <person name="Rodriguez B."/>
            <person name="Murad R."/>
            <person name="Mortazavi A."/>
        </authorList>
    </citation>
    <scope>NUCLEOTIDE SEQUENCE [LARGE SCALE GENOMIC DNA]</scope>
    <source>
        <strain evidence="2 3">ALL</strain>
    </source>
</reference>
<evidence type="ECO:0000313" key="3">
    <source>
        <dbReference type="Proteomes" id="UP000298663"/>
    </source>
</evidence>
<dbReference type="EMBL" id="AZBU02000007">
    <property type="protein sequence ID" value="TKR69392.1"/>
    <property type="molecule type" value="Genomic_DNA"/>
</dbReference>
<evidence type="ECO:0000313" key="2">
    <source>
        <dbReference type="EMBL" id="TKR69392.1"/>
    </source>
</evidence>
<feature type="compositionally biased region" description="Low complexity" evidence="1">
    <location>
        <begin position="102"/>
        <end position="123"/>
    </location>
</feature>
<evidence type="ECO:0000256" key="1">
    <source>
        <dbReference type="SAM" id="MobiDB-lite"/>
    </source>
</evidence>
<accession>A0A4U5MJG4</accession>
<feature type="compositionally biased region" description="Basic and acidic residues" evidence="1">
    <location>
        <begin position="1"/>
        <end position="11"/>
    </location>
</feature>
<feature type="compositionally biased region" description="Polar residues" evidence="1">
    <location>
        <begin position="127"/>
        <end position="139"/>
    </location>
</feature>
<name>A0A4U5MJG4_STECR</name>
<reference evidence="2 3" key="1">
    <citation type="journal article" date="2015" name="Genome Biol.">
        <title>Comparative genomics of Steinernema reveals deeply conserved gene regulatory networks.</title>
        <authorList>
            <person name="Dillman A.R."/>
            <person name="Macchietto M."/>
            <person name="Porter C.F."/>
            <person name="Rogers A."/>
            <person name="Williams B."/>
            <person name="Antoshechkin I."/>
            <person name="Lee M.M."/>
            <person name="Goodwin Z."/>
            <person name="Lu X."/>
            <person name="Lewis E.E."/>
            <person name="Goodrich-Blair H."/>
            <person name="Stock S.P."/>
            <person name="Adams B.J."/>
            <person name="Sternberg P.W."/>
            <person name="Mortazavi A."/>
        </authorList>
    </citation>
    <scope>NUCLEOTIDE SEQUENCE [LARGE SCALE GENOMIC DNA]</scope>
    <source>
        <strain evidence="2 3">ALL</strain>
    </source>
</reference>
<feature type="compositionally biased region" description="Low complexity" evidence="1">
    <location>
        <begin position="66"/>
        <end position="87"/>
    </location>
</feature>
<dbReference type="AlphaFoldDB" id="A0A4U5MJG4"/>
<protein>
    <submittedName>
        <fullName evidence="2">Uncharacterized protein</fullName>
    </submittedName>
</protein>
<keyword evidence="3" id="KW-1185">Reference proteome</keyword>
<feature type="compositionally biased region" description="Polar residues" evidence="1">
    <location>
        <begin position="13"/>
        <end position="22"/>
    </location>
</feature>
<dbReference type="Proteomes" id="UP000298663">
    <property type="component" value="Unassembled WGS sequence"/>
</dbReference>
<proteinExistence type="predicted"/>
<organism evidence="2 3">
    <name type="scientific">Steinernema carpocapsae</name>
    <name type="common">Entomopathogenic nematode</name>
    <dbReference type="NCBI Taxonomy" id="34508"/>
    <lineage>
        <taxon>Eukaryota</taxon>
        <taxon>Metazoa</taxon>
        <taxon>Ecdysozoa</taxon>
        <taxon>Nematoda</taxon>
        <taxon>Chromadorea</taxon>
        <taxon>Rhabditida</taxon>
        <taxon>Tylenchina</taxon>
        <taxon>Panagrolaimomorpha</taxon>
        <taxon>Strongyloidoidea</taxon>
        <taxon>Steinernematidae</taxon>
        <taxon>Steinernema</taxon>
    </lineage>
</organism>
<feature type="region of interest" description="Disordered" evidence="1">
    <location>
        <begin position="1"/>
        <end position="139"/>
    </location>
</feature>
<comment type="caution">
    <text evidence="2">The sequence shown here is derived from an EMBL/GenBank/DDBJ whole genome shotgun (WGS) entry which is preliminary data.</text>
</comment>